<keyword evidence="1" id="KW-0732">Signal</keyword>
<reference evidence="3" key="2">
    <citation type="submission" date="2019-10" db="EMBL/GenBank/DDBJ databases">
        <authorList>
            <consortium name="NCBI Genome Project"/>
        </authorList>
    </citation>
    <scope>NUCLEOTIDE SEQUENCE</scope>
    <source>
        <strain evidence="3">NI907</strain>
    </source>
</reference>
<dbReference type="KEGG" id="pgri:PgNI_08831"/>
<organism evidence="2 3">
    <name type="scientific">Pyricularia grisea</name>
    <name type="common">Crabgrass-specific blast fungus</name>
    <name type="synonym">Magnaporthe grisea</name>
    <dbReference type="NCBI Taxonomy" id="148305"/>
    <lineage>
        <taxon>Eukaryota</taxon>
        <taxon>Fungi</taxon>
        <taxon>Dikarya</taxon>
        <taxon>Ascomycota</taxon>
        <taxon>Pezizomycotina</taxon>
        <taxon>Sordariomycetes</taxon>
        <taxon>Sordariomycetidae</taxon>
        <taxon>Magnaporthales</taxon>
        <taxon>Pyriculariaceae</taxon>
        <taxon>Pyricularia</taxon>
    </lineage>
</organism>
<proteinExistence type="predicted"/>
<dbReference type="RefSeq" id="XP_030978906.1">
    <property type="nucleotide sequence ID" value="XM_031128821.1"/>
</dbReference>
<sequence length="116" mass="11856">MKSSTLFTLLLTISGRRGSVAIDNITTGLELSSQLMASISEALNSVTSLGPDVIGSKSWDEICDRADGLFGSLGLDIGTLAGDFLDADRDKHGKGNGGILDNLLGGGKGHLGGILP</sequence>
<keyword evidence="2" id="KW-1185">Reference proteome</keyword>
<dbReference type="Proteomes" id="UP000515153">
    <property type="component" value="Chromosome V"/>
</dbReference>
<accession>A0A6P8AVF8</accession>
<reference evidence="3" key="3">
    <citation type="submission" date="2025-08" db="UniProtKB">
        <authorList>
            <consortium name="RefSeq"/>
        </authorList>
    </citation>
    <scope>IDENTIFICATION</scope>
    <source>
        <strain evidence="3">NI907</strain>
    </source>
</reference>
<name>A0A6P8AVF8_PYRGI</name>
<evidence type="ECO:0000256" key="1">
    <source>
        <dbReference type="SAM" id="SignalP"/>
    </source>
</evidence>
<dbReference type="AlphaFoldDB" id="A0A6P8AVF8"/>
<evidence type="ECO:0000313" key="3">
    <source>
        <dbReference type="RefSeq" id="XP_030978906.1"/>
    </source>
</evidence>
<dbReference type="GeneID" id="41963729"/>
<protein>
    <submittedName>
        <fullName evidence="3">Uncharacterized protein</fullName>
    </submittedName>
</protein>
<gene>
    <name evidence="3" type="ORF">PgNI_08831</name>
</gene>
<feature type="chain" id="PRO_5028357351" evidence="1">
    <location>
        <begin position="22"/>
        <end position="116"/>
    </location>
</feature>
<evidence type="ECO:0000313" key="2">
    <source>
        <dbReference type="Proteomes" id="UP000515153"/>
    </source>
</evidence>
<reference evidence="2 3" key="1">
    <citation type="journal article" date="2019" name="Mol. Biol. Evol.">
        <title>Blast fungal genomes show frequent chromosomal changes, gene gains and losses, and effector gene turnover.</title>
        <authorList>
            <person name="Gomez Luciano L.B."/>
            <person name="Jason Tsai I."/>
            <person name="Chuma I."/>
            <person name="Tosa Y."/>
            <person name="Chen Y.H."/>
            <person name="Li J.Y."/>
            <person name="Li M.Y."/>
            <person name="Jade Lu M.Y."/>
            <person name="Nakayashiki H."/>
            <person name="Li W.H."/>
        </authorList>
    </citation>
    <scope>NUCLEOTIDE SEQUENCE [LARGE SCALE GENOMIC DNA]</scope>
    <source>
        <strain evidence="2 3">NI907</strain>
    </source>
</reference>
<feature type="signal peptide" evidence="1">
    <location>
        <begin position="1"/>
        <end position="21"/>
    </location>
</feature>